<keyword evidence="1" id="KW-0732">Signal</keyword>
<dbReference type="AlphaFoldDB" id="A0A397UT42"/>
<evidence type="ECO:0000256" key="1">
    <source>
        <dbReference type="SAM" id="SignalP"/>
    </source>
</evidence>
<evidence type="ECO:0000313" key="3">
    <source>
        <dbReference type="Proteomes" id="UP000266673"/>
    </source>
</evidence>
<gene>
    <name evidence="2" type="ORF">C2G38_2100801</name>
</gene>
<name>A0A397UT42_9GLOM</name>
<evidence type="ECO:0008006" key="4">
    <source>
        <dbReference type="Google" id="ProtNLM"/>
    </source>
</evidence>
<accession>A0A397UT42</accession>
<reference evidence="2 3" key="1">
    <citation type="submission" date="2018-06" db="EMBL/GenBank/DDBJ databases">
        <title>Comparative genomics reveals the genomic features of Rhizophagus irregularis, R. cerebriforme, R. diaphanum and Gigaspora rosea, and their symbiotic lifestyle signature.</title>
        <authorList>
            <person name="Morin E."/>
            <person name="San Clemente H."/>
            <person name="Chen E.C.H."/>
            <person name="De La Providencia I."/>
            <person name="Hainaut M."/>
            <person name="Kuo A."/>
            <person name="Kohler A."/>
            <person name="Murat C."/>
            <person name="Tang N."/>
            <person name="Roy S."/>
            <person name="Loubradou J."/>
            <person name="Henrissat B."/>
            <person name="Grigoriev I.V."/>
            <person name="Corradi N."/>
            <person name="Roux C."/>
            <person name="Martin F.M."/>
        </authorList>
    </citation>
    <scope>NUCLEOTIDE SEQUENCE [LARGE SCALE GENOMIC DNA]</scope>
    <source>
        <strain evidence="2 3">DAOM 194757</strain>
    </source>
</reference>
<keyword evidence="3" id="KW-1185">Reference proteome</keyword>
<dbReference type="Proteomes" id="UP000266673">
    <property type="component" value="Unassembled WGS sequence"/>
</dbReference>
<proteinExistence type="predicted"/>
<organism evidence="2 3">
    <name type="scientific">Gigaspora rosea</name>
    <dbReference type="NCBI Taxonomy" id="44941"/>
    <lineage>
        <taxon>Eukaryota</taxon>
        <taxon>Fungi</taxon>
        <taxon>Fungi incertae sedis</taxon>
        <taxon>Mucoromycota</taxon>
        <taxon>Glomeromycotina</taxon>
        <taxon>Glomeromycetes</taxon>
        <taxon>Diversisporales</taxon>
        <taxon>Gigasporaceae</taxon>
        <taxon>Gigaspora</taxon>
    </lineage>
</organism>
<feature type="signal peptide" evidence="1">
    <location>
        <begin position="1"/>
        <end position="18"/>
    </location>
</feature>
<feature type="chain" id="PRO_5017360041" description="Secreted protein" evidence="1">
    <location>
        <begin position="19"/>
        <end position="73"/>
    </location>
</feature>
<protein>
    <recommendedName>
        <fullName evidence="4">Secreted protein</fullName>
    </recommendedName>
</protein>
<comment type="caution">
    <text evidence="2">The sequence shown here is derived from an EMBL/GenBank/DDBJ whole genome shotgun (WGS) entry which is preliminary data.</text>
</comment>
<sequence>MMPRYMCCFYLVIRCSFSLNSVTMREIKLQSTSCDSVFLCSFSLITMRGIKLQSISCDSVLITMRNQITVNFL</sequence>
<dbReference type="EMBL" id="QKWP01001017">
    <property type="protein sequence ID" value="RIB12518.1"/>
    <property type="molecule type" value="Genomic_DNA"/>
</dbReference>
<evidence type="ECO:0000313" key="2">
    <source>
        <dbReference type="EMBL" id="RIB12518.1"/>
    </source>
</evidence>